<evidence type="ECO:0000256" key="2">
    <source>
        <dbReference type="SAM" id="MobiDB-lite"/>
    </source>
</evidence>
<accession>A2ETE1</accession>
<dbReference type="GO" id="GO:0003723">
    <property type="term" value="F:RNA binding"/>
    <property type="evidence" value="ECO:0000318"/>
    <property type="project" value="GO_Central"/>
</dbReference>
<dbReference type="InParanoid" id="A2ETE1"/>
<dbReference type="VEuPathDB" id="TrichDB:TVAGG3_0108920"/>
<dbReference type="GO" id="GO:0048026">
    <property type="term" value="P:positive regulation of mRNA splicing, via spliceosome"/>
    <property type="evidence" value="ECO:0000318"/>
    <property type="project" value="GO_Central"/>
</dbReference>
<dbReference type="SMR" id="A2ETE1"/>
<dbReference type="InterPro" id="IPR000504">
    <property type="entry name" value="RRM_dom"/>
</dbReference>
<dbReference type="GO" id="GO:0005681">
    <property type="term" value="C:spliceosomal complex"/>
    <property type="evidence" value="ECO:0000318"/>
    <property type="project" value="GO_Central"/>
</dbReference>
<dbReference type="KEGG" id="tva:4761910"/>
<dbReference type="Proteomes" id="UP000001542">
    <property type="component" value="Unassembled WGS sequence"/>
</dbReference>
<dbReference type="PROSITE" id="PS50102">
    <property type="entry name" value="RRM"/>
    <property type="match status" value="1"/>
</dbReference>
<dbReference type="Pfam" id="PF00076">
    <property type="entry name" value="RRM_1"/>
    <property type="match status" value="1"/>
</dbReference>
<dbReference type="STRING" id="5722.A2ETE1"/>
<feature type="compositionally biased region" description="Basic and acidic residues" evidence="2">
    <location>
        <begin position="95"/>
        <end position="148"/>
    </location>
</feature>
<dbReference type="VEuPathDB" id="TrichDB:TVAG_203650"/>
<feature type="compositionally biased region" description="Basic and acidic residues" evidence="2">
    <location>
        <begin position="154"/>
        <end position="171"/>
    </location>
</feature>
<dbReference type="Gene3D" id="3.30.70.330">
    <property type="match status" value="1"/>
</dbReference>
<protein>
    <recommendedName>
        <fullName evidence="3">RRM domain-containing protein</fullName>
    </recommendedName>
</protein>
<dbReference type="AlphaFoldDB" id="A2ETE1"/>
<dbReference type="SUPFAM" id="SSF54928">
    <property type="entry name" value="RNA-binding domain, RBD"/>
    <property type="match status" value="1"/>
</dbReference>
<dbReference type="CDD" id="cd00590">
    <property type="entry name" value="RRM_SF"/>
    <property type="match status" value="1"/>
</dbReference>
<evidence type="ECO:0000256" key="1">
    <source>
        <dbReference type="PROSITE-ProRule" id="PRU00176"/>
    </source>
</evidence>
<reference evidence="4" key="2">
    <citation type="journal article" date="2007" name="Science">
        <title>Draft genome sequence of the sexually transmitted pathogen Trichomonas vaginalis.</title>
        <authorList>
            <person name="Carlton J.M."/>
            <person name="Hirt R.P."/>
            <person name="Silva J.C."/>
            <person name="Delcher A.L."/>
            <person name="Schatz M."/>
            <person name="Zhao Q."/>
            <person name="Wortman J.R."/>
            <person name="Bidwell S.L."/>
            <person name="Alsmark U.C.M."/>
            <person name="Besteiro S."/>
            <person name="Sicheritz-Ponten T."/>
            <person name="Noel C.J."/>
            <person name="Dacks J.B."/>
            <person name="Foster P.G."/>
            <person name="Simillion C."/>
            <person name="Van de Peer Y."/>
            <person name="Miranda-Saavedra D."/>
            <person name="Barton G.J."/>
            <person name="Westrop G.D."/>
            <person name="Mueller S."/>
            <person name="Dessi D."/>
            <person name="Fiori P.L."/>
            <person name="Ren Q."/>
            <person name="Paulsen I."/>
            <person name="Zhang H."/>
            <person name="Bastida-Corcuera F.D."/>
            <person name="Simoes-Barbosa A."/>
            <person name="Brown M.T."/>
            <person name="Hayes R.D."/>
            <person name="Mukherjee M."/>
            <person name="Okumura C.Y."/>
            <person name="Schneider R."/>
            <person name="Smith A.J."/>
            <person name="Vanacova S."/>
            <person name="Villalvazo M."/>
            <person name="Haas B.J."/>
            <person name="Pertea M."/>
            <person name="Feldblyum T.V."/>
            <person name="Utterback T.R."/>
            <person name="Shu C.L."/>
            <person name="Osoegawa K."/>
            <person name="de Jong P.J."/>
            <person name="Hrdy I."/>
            <person name="Horvathova L."/>
            <person name="Zubacova Z."/>
            <person name="Dolezal P."/>
            <person name="Malik S.B."/>
            <person name="Logsdon J.M. Jr."/>
            <person name="Henze K."/>
            <person name="Gupta A."/>
            <person name="Wang C.C."/>
            <person name="Dunne R.L."/>
            <person name="Upcroft J.A."/>
            <person name="Upcroft P."/>
            <person name="White O."/>
            <person name="Salzberg S.L."/>
            <person name="Tang P."/>
            <person name="Chiu C.-H."/>
            <person name="Lee Y.-S."/>
            <person name="Embley T.M."/>
            <person name="Coombs G.H."/>
            <person name="Mottram J.C."/>
            <person name="Tachezy J."/>
            <person name="Fraser-Liggett C.M."/>
            <person name="Johnson P.J."/>
        </authorList>
    </citation>
    <scope>NUCLEOTIDE SEQUENCE [LARGE SCALE GENOMIC DNA]</scope>
    <source>
        <strain evidence="4">G3</strain>
    </source>
</reference>
<dbReference type="EMBL" id="DS113486">
    <property type="protein sequence ID" value="EAY04061.1"/>
    <property type="molecule type" value="Genomic_DNA"/>
</dbReference>
<dbReference type="InterPro" id="IPR012677">
    <property type="entry name" value="Nucleotide-bd_a/b_plait_sf"/>
</dbReference>
<dbReference type="OrthoDB" id="3800936at2759"/>
<dbReference type="PANTHER" id="PTHR48034">
    <property type="entry name" value="TRANSFORMER-2 SEX-DETERMINING PROTEIN-RELATED"/>
    <property type="match status" value="1"/>
</dbReference>
<evidence type="ECO:0000313" key="5">
    <source>
        <dbReference type="Proteomes" id="UP000001542"/>
    </source>
</evidence>
<sequence length="193" mass="23231">MSERKIKVKGLSFSTTQFMVKQEFEDCGDVRDVDKVKDENQECVFYVTFEEAEDAALAVKRMNEKEINGEKITVTFEGSSKNSRYNRDYEDDDENERRDDRKFNKRDDRRDYDRSGSRDGRRSDDRRNYRNNSRGERRDERYSSDRRSDRKKSPKYDDDRDYSPKPRELSENVKEMYNSLVTLLQEYISHCLN</sequence>
<gene>
    <name evidence="4" type="ORF">TVAG_203650</name>
</gene>
<feature type="domain" description="RRM" evidence="3">
    <location>
        <begin position="4"/>
        <end position="79"/>
    </location>
</feature>
<evidence type="ECO:0000259" key="3">
    <source>
        <dbReference type="PROSITE" id="PS50102"/>
    </source>
</evidence>
<keyword evidence="5" id="KW-1185">Reference proteome</keyword>
<dbReference type="InterPro" id="IPR035979">
    <property type="entry name" value="RBD_domain_sf"/>
</dbReference>
<dbReference type="RefSeq" id="XP_001316284.1">
    <property type="nucleotide sequence ID" value="XM_001316249.1"/>
</dbReference>
<dbReference type="InterPro" id="IPR050441">
    <property type="entry name" value="RBM"/>
</dbReference>
<keyword evidence="1" id="KW-0694">RNA-binding</keyword>
<dbReference type="SMART" id="SM00360">
    <property type="entry name" value="RRM"/>
    <property type="match status" value="1"/>
</dbReference>
<feature type="region of interest" description="Disordered" evidence="2">
    <location>
        <begin position="78"/>
        <end position="171"/>
    </location>
</feature>
<name>A2ETE1_TRIV3</name>
<evidence type="ECO:0000313" key="4">
    <source>
        <dbReference type="EMBL" id="EAY04061.1"/>
    </source>
</evidence>
<reference evidence="4" key="1">
    <citation type="submission" date="2006-10" db="EMBL/GenBank/DDBJ databases">
        <authorList>
            <person name="Amadeo P."/>
            <person name="Zhao Q."/>
            <person name="Wortman J."/>
            <person name="Fraser-Liggett C."/>
            <person name="Carlton J."/>
        </authorList>
    </citation>
    <scope>NUCLEOTIDE SEQUENCE</scope>
    <source>
        <strain evidence="4">G3</strain>
    </source>
</reference>
<proteinExistence type="predicted"/>
<organism evidence="4 5">
    <name type="scientific">Trichomonas vaginalis (strain ATCC PRA-98 / G3)</name>
    <dbReference type="NCBI Taxonomy" id="412133"/>
    <lineage>
        <taxon>Eukaryota</taxon>
        <taxon>Metamonada</taxon>
        <taxon>Parabasalia</taxon>
        <taxon>Trichomonadida</taxon>
        <taxon>Trichomonadidae</taxon>
        <taxon>Trichomonas</taxon>
    </lineage>
</organism>